<dbReference type="AlphaFoldDB" id="A0AA36HM86"/>
<dbReference type="Proteomes" id="UP001178507">
    <property type="component" value="Unassembled WGS sequence"/>
</dbReference>
<gene>
    <name evidence="1" type="ORF">EVOR1521_LOCUS1741</name>
</gene>
<evidence type="ECO:0000313" key="1">
    <source>
        <dbReference type="EMBL" id="CAJ1371436.1"/>
    </source>
</evidence>
<accession>A0AA36HM86</accession>
<dbReference type="EMBL" id="CAUJNA010000077">
    <property type="protein sequence ID" value="CAJ1371436.1"/>
    <property type="molecule type" value="Genomic_DNA"/>
</dbReference>
<protein>
    <submittedName>
        <fullName evidence="1">Uncharacterized protein</fullName>
    </submittedName>
</protein>
<name>A0AA36HM86_9DINO</name>
<evidence type="ECO:0000313" key="2">
    <source>
        <dbReference type="Proteomes" id="UP001178507"/>
    </source>
</evidence>
<proteinExistence type="predicted"/>
<reference evidence="1" key="1">
    <citation type="submission" date="2023-08" db="EMBL/GenBank/DDBJ databases">
        <authorList>
            <person name="Chen Y."/>
            <person name="Shah S."/>
            <person name="Dougan E. K."/>
            <person name="Thang M."/>
            <person name="Chan C."/>
        </authorList>
    </citation>
    <scope>NUCLEOTIDE SEQUENCE</scope>
</reference>
<organism evidence="1 2">
    <name type="scientific">Effrenium voratum</name>
    <dbReference type="NCBI Taxonomy" id="2562239"/>
    <lineage>
        <taxon>Eukaryota</taxon>
        <taxon>Sar</taxon>
        <taxon>Alveolata</taxon>
        <taxon>Dinophyceae</taxon>
        <taxon>Suessiales</taxon>
        <taxon>Symbiodiniaceae</taxon>
        <taxon>Effrenium</taxon>
    </lineage>
</organism>
<sequence length="270" mass="29650">MCQPGETPTTDQLADLVRDGAAAPPLGVIAGARRFWRLVFMAQTLAVADVKQMVEGGAETSAGKQMPAAERVARIARQKARLSGISMSGENECAHSSYDLILDMLEKNVVVQLPPSKFPSRRSELSNEKVVKEVTLDSSSRLQLRDQKTEVMCDTGSELLLTQALQRRALALDLTNAATYATVQEYNDYLIRQLQATVPGGYKRVDVQQVLRADQEAFNRMSESLTEGLRRKPDGSLPMDEAFRRLLTDAKVAFSLLPLAAFACEACGDR</sequence>
<comment type="caution">
    <text evidence="1">The sequence shown here is derived from an EMBL/GenBank/DDBJ whole genome shotgun (WGS) entry which is preliminary data.</text>
</comment>
<keyword evidence="2" id="KW-1185">Reference proteome</keyword>